<protein>
    <submittedName>
        <fullName evidence="1">Uncharacterized protein</fullName>
    </submittedName>
</protein>
<sequence length="35" mass="4012">MDAYELMIKINHYLIKGGRLTDSQKDSMVFLALPV</sequence>
<organism evidence="1 2">
    <name type="scientific">Ruminiclostridium papyrosolvens C7</name>
    <dbReference type="NCBI Taxonomy" id="1330534"/>
    <lineage>
        <taxon>Bacteria</taxon>
        <taxon>Bacillati</taxon>
        <taxon>Bacillota</taxon>
        <taxon>Clostridia</taxon>
        <taxon>Eubacteriales</taxon>
        <taxon>Oscillospiraceae</taxon>
        <taxon>Ruminiclostridium</taxon>
    </lineage>
</organism>
<proteinExistence type="predicted"/>
<gene>
    <name evidence="1" type="ORF">L323_11850</name>
</gene>
<evidence type="ECO:0000313" key="2">
    <source>
        <dbReference type="Proteomes" id="UP000016860"/>
    </source>
</evidence>
<reference evidence="1 2" key="1">
    <citation type="journal article" date="2013" name="Genome Announc.">
        <title>Draft Genome Sequence of the Cellulolytic Bacterium Clostridium papyrosolvens C7 (ATCC 700395).</title>
        <authorList>
            <person name="Zepeda V."/>
            <person name="Dassa B."/>
            <person name="Borovok I."/>
            <person name="Lamed R."/>
            <person name="Bayer E.A."/>
            <person name="Cate J.H."/>
        </authorList>
    </citation>
    <scope>NUCLEOTIDE SEQUENCE [LARGE SCALE GENOMIC DNA]</scope>
    <source>
        <strain evidence="1 2">C7</strain>
    </source>
</reference>
<dbReference type="Proteomes" id="UP000016860">
    <property type="component" value="Unassembled WGS sequence"/>
</dbReference>
<comment type="caution">
    <text evidence="1">The sequence shown here is derived from an EMBL/GenBank/DDBJ whole genome shotgun (WGS) entry which is preliminary data.</text>
</comment>
<dbReference type="AlphaFoldDB" id="U4R0E2"/>
<evidence type="ECO:0000313" key="1">
    <source>
        <dbReference type="EMBL" id="EPR11491.1"/>
    </source>
</evidence>
<dbReference type="EMBL" id="ATAY01000039">
    <property type="protein sequence ID" value="EPR11491.1"/>
    <property type="molecule type" value="Genomic_DNA"/>
</dbReference>
<accession>U4R0E2</accession>
<name>U4R0E2_9FIRM</name>